<reference evidence="1 2" key="1">
    <citation type="journal article" date="2008" name="PLoS Genet.">
        <title>The genome of Borrelia recurrentis, the agent of deadly louse-borne relapsing fever, is a degraded subset of tick-borne Borrelia duttonii.</title>
        <authorList>
            <person name="Lescot M."/>
            <person name="Audic S."/>
            <person name="Robert C."/>
            <person name="Nguyen T.T."/>
            <person name="Blanc G."/>
            <person name="Cutler S.J."/>
            <person name="Wincker P."/>
            <person name="Couloux A."/>
            <person name="Claverie J.-M."/>
            <person name="Raoult D."/>
            <person name="Drancourt M."/>
        </authorList>
    </citation>
    <scope>NUCLEOTIDE SEQUENCE [LARGE SCALE GENOMIC DNA]</scope>
    <source>
        <strain evidence="1 2">Ly</strain>
    </source>
</reference>
<evidence type="ECO:0000313" key="1">
    <source>
        <dbReference type="EMBL" id="ACH92991.1"/>
    </source>
</evidence>
<dbReference type="EMBL" id="CP000976">
    <property type="protein sequence ID" value="ACH92991.1"/>
    <property type="molecule type" value="Genomic_DNA"/>
</dbReference>
<name>B5RLN5_BORDL</name>
<proteinExistence type="predicted"/>
<keyword evidence="2" id="KW-1185">Reference proteome</keyword>
<dbReference type="AlphaFoldDB" id="B5RLN5"/>
<evidence type="ECO:0000313" key="2">
    <source>
        <dbReference type="Proteomes" id="UP000000611"/>
    </source>
</evidence>
<dbReference type="KEGG" id="bdu:BDU_33"/>
<sequence length="343" mass="38889">MNKKNFKKLIIIILTFLNLECSSESIFSQLSKLQKINSNNNILDSSSPTGISLINNTLYIAAMHLFKKENGNITRVNFSNSYEFVIDLVNVSGKTYLLVQNKNGQLELYSFEDNDWKLLFQKNVTPIKFLKSIGISEITAAYILAIENNGKQIILDTNGNNQTPNSATHNDKFYQISNSNKSITGRFAKIWKLNSSEITKVNTTNEIMAIIDTNIRGSQETLVFTGRNTDSTDNKFEIYSNKDNYKSPIFNRDNIGEFIAYFAREFHDIILIGSSNGFVELIKDKDTFILQPPSQSVLSGSYNGSQLSKTRLNDIIPISKEIIYILTQGKGLWKIENKKLIKE</sequence>
<dbReference type="OrthoDB" id="350340at2"/>
<dbReference type="HOGENOM" id="CLU_069545_0_0_12"/>
<dbReference type="STRING" id="412419.BDU_33"/>
<organism evidence="1 2">
    <name type="scientific">Borrelia duttonii (strain Ly)</name>
    <dbReference type="NCBI Taxonomy" id="412419"/>
    <lineage>
        <taxon>Bacteria</taxon>
        <taxon>Pseudomonadati</taxon>
        <taxon>Spirochaetota</taxon>
        <taxon>Spirochaetia</taxon>
        <taxon>Spirochaetales</taxon>
        <taxon>Borreliaceae</taxon>
        <taxon>Borrelia</taxon>
    </lineage>
</organism>
<dbReference type="Proteomes" id="UP000000611">
    <property type="component" value="Chromosome"/>
</dbReference>
<dbReference type="RefSeq" id="WP_012537803.1">
    <property type="nucleotide sequence ID" value="NC_011229.1"/>
</dbReference>
<gene>
    <name evidence="1" type="ordered locus">BDU_33</name>
</gene>
<protein>
    <submittedName>
        <fullName evidence="1">Uncharacterized conserved protein</fullName>
    </submittedName>
</protein>
<accession>B5RLN5</accession>